<accession>A0AAV9TK69</accession>
<comment type="caution">
    <text evidence="4">The sequence shown here is derived from an EMBL/GenBank/DDBJ whole genome shotgun (WGS) entry which is preliminary data.</text>
</comment>
<dbReference type="Proteomes" id="UP001327957">
    <property type="component" value="Unassembled WGS sequence"/>
</dbReference>
<evidence type="ECO:0000259" key="2">
    <source>
        <dbReference type="Pfam" id="PF00206"/>
    </source>
</evidence>
<dbReference type="InterPro" id="IPR024083">
    <property type="entry name" value="Fumarase/histidase_N"/>
</dbReference>
<dbReference type="InterPro" id="IPR029419">
    <property type="entry name" value="Arg_succ_lyase_C"/>
</dbReference>
<dbReference type="SUPFAM" id="SSF48557">
    <property type="entry name" value="L-aspartase-like"/>
    <property type="match status" value="1"/>
</dbReference>
<dbReference type="AlphaFoldDB" id="A0AAV9TK69"/>
<dbReference type="PRINTS" id="PR00145">
    <property type="entry name" value="ARGSUCLYASE"/>
</dbReference>
<dbReference type="GO" id="GO:0005829">
    <property type="term" value="C:cytosol"/>
    <property type="evidence" value="ECO:0007669"/>
    <property type="project" value="TreeGrafter"/>
</dbReference>
<evidence type="ECO:0000256" key="1">
    <source>
        <dbReference type="ARBA" id="ARBA00010755"/>
    </source>
</evidence>
<evidence type="ECO:0000313" key="5">
    <source>
        <dbReference type="Proteomes" id="UP001327957"/>
    </source>
</evidence>
<dbReference type="Pfam" id="PF14698">
    <property type="entry name" value="ASL_C2"/>
    <property type="match status" value="1"/>
</dbReference>
<dbReference type="InterPro" id="IPR022761">
    <property type="entry name" value="Fumarate_lyase_N"/>
</dbReference>
<dbReference type="GO" id="GO:0004056">
    <property type="term" value="F:argininosuccinate lyase activity"/>
    <property type="evidence" value="ECO:0007669"/>
    <property type="project" value="InterPro"/>
</dbReference>
<evidence type="ECO:0000259" key="3">
    <source>
        <dbReference type="Pfam" id="PF14698"/>
    </source>
</evidence>
<organism evidence="4 5">
    <name type="scientific">Colletotrichum tabaci</name>
    <dbReference type="NCBI Taxonomy" id="1209068"/>
    <lineage>
        <taxon>Eukaryota</taxon>
        <taxon>Fungi</taxon>
        <taxon>Dikarya</taxon>
        <taxon>Ascomycota</taxon>
        <taxon>Pezizomycotina</taxon>
        <taxon>Sordariomycetes</taxon>
        <taxon>Hypocreomycetidae</taxon>
        <taxon>Glomerellales</taxon>
        <taxon>Glomerellaceae</taxon>
        <taxon>Colletotrichum</taxon>
        <taxon>Colletotrichum destructivum species complex</taxon>
    </lineage>
</organism>
<dbReference type="InterPro" id="IPR009049">
    <property type="entry name" value="Argininosuccinate_lyase"/>
</dbReference>
<reference evidence="4 5" key="1">
    <citation type="submission" date="2023-04" db="EMBL/GenBank/DDBJ databases">
        <title>Colletotrichum tabacum stain YC1 causing leaf anthracnose on Nicotiana tabacum(L.) cv.</title>
        <authorList>
            <person name="Ji Z."/>
            <person name="Wang M."/>
            <person name="Zhang J."/>
            <person name="Wang N."/>
            <person name="Zhou Z."/>
        </authorList>
    </citation>
    <scope>NUCLEOTIDE SEQUENCE [LARGE SCALE GENOMIC DNA]</scope>
    <source>
        <strain evidence="4 5">YC1</strain>
    </source>
</reference>
<dbReference type="Pfam" id="PF00206">
    <property type="entry name" value="Lyase_1"/>
    <property type="match status" value="1"/>
</dbReference>
<proteinExistence type="inferred from homology"/>
<comment type="similarity">
    <text evidence="1">Belongs to the lyase 1 family. Argininosuccinate lyase subfamily.</text>
</comment>
<protein>
    <submittedName>
        <fullName evidence="4">Argininosuccinate lyase</fullName>
    </submittedName>
</protein>
<name>A0AAV9TK69_9PEZI</name>
<dbReference type="InterPro" id="IPR008948">
    <property type="entry name" value="L-Aspartase-like"/>
</dbReference>
<sequence length="213" mass="24140">MAFAKDLECLREVIKRVSRKLLGCGALAGNPFNIDREAISAELGFEGLLWNSMADVADRDFTTETLQWGSILMQHISRWPEDLIYSSRKFGFARLVDAYSTGSSLMPQKNIQIAEGVLATLDTQTEEMKAALDPFMLATDVAYYIVRKDVLFREMNHISGRCIVLSERTGITMNDLSYEQLKTVNERFEEDIAEIFKYKRSVEMRAAKGGTSR</sequence>
<gene>
    <name evidence="4" type="ORF">QIS74_04322</name>
</gene>
<dbReference type="Gene3D" id="1.20.200.10">
    <property type="entry name" value="Fumarase/aspartase (Central domain)"/>
    <property type="match status" value="2"/>
</dbReference>
<dbReference type="Gene3D" id="1.10.275.10">
    <property type="entry name" value="Fumarase/aspartase (N-terminal domain)"/>
    <property type="match status" value="1"/>
</dbReference>
<dbReference type="FunFam" id="1.10.40.30:FF:000001">
    <property type="entry name" value="Argininosuccinate lyase"/>
    <property type="match status" value="1"/>
</dbReference>
<evidence type="ECO:0000313" key="4">
    <source>
        <dbReference type="EMBL" id="KAK6222067.1"/>
    </source>
</evidence>
<dbReference type="PANTHER" id="PTHR43814">
    <property type="entry name" value="ARGININOSUCCINATE LYASE"/>
    <property type="match status" value="1"/>
</dbReference>
<dbReference type="PANTHER" id="PTHR43814:SF1">
    <property type="entry name" value="ARGININOSUCCINATE LYASE"/>
    <property type="match status" value="1"/>
</dbReference>
<dbReference type="Gene3D" id="1.10.40.30">
    <property type="entry name" value="Fumarase/aspartase (C-terminal domain)"/>
    <property type="match status" value="1"/>
</dbReference>
<keyword evidence="5" id="KW-1185">Reference proteome</keyword>
<keyword evidence="4" id="KW-0456">Lyase</keyword>
<dbReference type="GO" id="GO:0042450">
    <property type="term" value="P:L-arginine biosynthetic process via ornithine"/>
    <property type="evidence" value="ECO:0007669"/>
    <property type="project" value="InterPro"/>
</dbReference>
<dbReference type="EMBL" id="JASAOK010000019">
    <property type="protein sequence ID" value="KAK6222067.1"/>
    <property type="molecule type" value="Genomic_DNA"/>
</dbReference>
<feature type="domain" description="Fumarate lyase N-terminal" evidence="2">
    <location>
        <begin position="2"/>
        <end position="109"/>
    </location>
</feature>
<feature type="domain" description="Argininosuccinate lyase C-terminal" evidence="3">
    <location>
        <begin position="135"/>
        <end position="203"/>
    </location>
</feature>